<dbReference type="Proteomes" id="UP000244005">
    <property type="component" value="Unassembled WGS sequence"/>
</dbReference>
<name>A0A2R6XND8_MARPO</name>
<dbReference type="EMBL" id="KZ772679">
    <property type="protein sequence ID" value="PTQ47625.1"/>
    <property type="molecule type" value="Genomic_DNA"/>
</dbReference>
<reference evidence="2" key="1">
    <citation type="journal article" date="2017" name="Cell">
        <title>Insights into land plant evolution garnered from the Marchantia polymorpha genome.</title>
        <authorList>
            <person name="Bowman J.L."/>
            <person name="Kohchi T."/>
            <person name="Yamato K.T."/>
            <person name="Jenkins J."/>
            <person name="Shu S."/>
            <person name="Ishizaki K."/>
            <person name="Yamaoka S."/>
            <person name="Nishihama R."/>
            <person name="Nakamura Y."/>
            <person name="Berger F."/>
            <person name="Adam C."/>
            <person name="Aki S.S."/>
            <person name="Althoff F."/>
            <person name="Araki T."/>
            <person name="Arteaga-Vazquez M.A."/>
            <person name="Balasubrmanian S."/>
            <person name="Barry K."/>
            <person name="Bauer D."/>
            <person name="Boehm C.R."/>
            <person name="Briginshaw L."/>
            <person name="Caballero-Perez J."/>
            <person name="Catarino B."/>
            <person name="Chen F."/>
            <person name="Chiyoda S."/>
            <person name="Chovatia M."/>
            <person name="Davies K.M."/>
            <person name="Delmans M."/>
            <person name="Demura T."/>
            <person name="Dierschke T."/>
            <person name="Dolan L."/>
            <person name="Dorantes-Acosta A.E."/>
            <person name="Eklund D.M."/>
            <person name="Florent S.N."/>
            <person name="Flores-Sandoval E."/>
            <person name="Fujiyama A."/>
            <person name="Fukuzawa H."/>
            <person name="Galik B."/>
            <person name="Grimanelli D."/>
            <person name="Grimwood J."/>
            <person name="Grossniklaus U."/>
            <person name="Hamada T."/>
            <person name="Haseloff J."/>
            <person name="Hetherington A.J."/>
            <person name="Higo A."/>
            <person name="Hirakawa Y."/>
            <person name="Hundley H.N."/>
            <person name="Ikeda Y."/>
            <person name="Inoue K."/>
            <person name="Inoue S.I."/>
            <person name="Ishida S."/>
            <person name="Jia Q."/>
            <person name="Kakita M."/>
            <person name="Kanazawa T."/>
            <person name="Kawai Y."/>
            <person name="Kawashima T."/>
            <person name="Kennedy M."/>
            <person name="Kinose K."/>
            <person name="Kinoshita T."/>
            <person name="Kohara Y."/>
            <person name="Koide E."/>
            <person name="Komatsu K."/>
            <person name="Kopischke S."/>
            <person name="Kubo M."/>
            <person name="Kyozuka J."/>
            <person name="Lagercrantz U."/>
            <person name="Lin S.S."/>
            <person name="Lindquist E."/>
            <person name="Lipzen A.M."/>
            <person name="Lu C.W."/>
            <person name="De Luna E."/>
            <person name="Martienssen R.A."/>
            <person name="Minamino N."/>
            <person name="Mizutani M."/>
            <person name="Mizutani M."/>
            <person name="Mochizuki N."/>
            <person name="Monte I."/>
            <person name="Mosher R."/>
            <person name="Nagasaki H."/>
            <person name="Nakagami H."/>
            <person name="Naramoto S."/>
            <person name="Nishitani K."/>
            <person name="Ohtani M."/>
            <person name="Okamoto T."/>
            <person name="Okumura M."/>
            <person name="Phillips J."/>
            <person name="Pollak B."/>
            <person name="Reinders A."/>
            <person name="Rovekamp M."/>
            <person name="Sano R."/>
            <person name="Sawa S."/>
            <person name="Schmid M.W."/>
            <person name="Shirakawa M."/>
            <person name="Solano R."/>
            <person name="Spunde A."/>
            <person name="Suetsugu N."/>
            <person name="Sugano S."/>
            <person name="Sugiyama A."/>
            <person name="Sun R."/>
            <person name="Suzuki Y."/>
            <person name="Takenaka M."/>
            <person name="Takezawa D."/>
            <person name="Tomogane H."/>
            <person name="Tsuzuki M."/>
            <person name="Ueda T."/>
            <person name="Umeda M."/>
            <person name="Ward J.M."/>
            <person name="Watanabe Y."/>
            <person name="Yazaki K."/>
            <person name="Yokoyama R."/>
            <person name="Yoshitake Y."/>
            <person name="Yotsui I."/>
            <person name="Zachgo S."/>
            <person name="Schmutz J."/>
        </authorList>
    </citation>
    <scope>NUCLEOTIDE SEQUENCE [LARGE SCALE GENOMIC DNA]</scope>
    <source>
        <strain evidence="2">Tak-1</strain>
    </source>
</reference>
<organism evidence="1 2">
    <name type="scientific">Marchantia polymorpha</name>
    <name type="common">Common liverwort</name>
    <name type="synonym">Marchantia aquatica</name>
    <dbReference type="NCBI Taxonomy" id="3197"/>
    <lineage>
        <taxon>Eukaryota</taxon>
        <taxon>Viridiplantae</taxon>
        <taxon>Streptophyta</taxon>
        <taxon>Embryophyta</taxon>
        <taxon>Marchantiophyta</taxon>
        <taxon>Marchantiopsida</taxon>
        <taxon>Marchantiidae</taxon>
        <taxon>Marchantiales</taxon>
        <taxon>Marchantiaceae</taxon>
        <taxon>Marchantia</taxon>
    </lineage>
</organism>
<evidence type="ECO:0000313" key="2">
    <source>
        <dbReference type="Proteomes" id="UP000244005"/>
    </source>
</evidence>
<accession>A0A2R6XND8</accession>
<sequence>MRVRDTSALEVLRAFVRIGRRRVGRRCHAPGIGRRPASEISARECLAHHSGVSPPAPHLRRDAPLVLRVRRLRVAPAPLRGVGVLHSRLRAHLSAPPKLAKLRKSSALPLSVSTPPDELLRWSFLLPQTTDAVSLTTRSRLLHESKAPRDVHAAGKSRALLPTRQDLALRRKWHSAGWKSMALVVSLSVSKGLHLHTMRRNAAPSRDCPRQIPEAAHYCLDGYTMRTLREASTEAALLSVNAFCLFSQAGARLLRSGLIE</sequence>
<dbReference type="AlphaFoldDB" id="A0A2R6XND8"/>
<keyword evidence="2" id="KW-1185">Reference proteome</keyword>
<gene>
    <name evidence="1" type="ORF">MARPO_0007s0075</name>
</gene>
<protein>
    <submittedName>
        <fullName evidence="1">Uncharacterized protein</fullName>
    </submittedName>
</protein>
<evidence type="ECO:0000313" key="1">
    <source>
        <dbReference type="EMBL" id="PTQ47625.1"/>
    </source>
</evidence>
<proteinExistence type="predicted"/>